<feature type="domain" description="CCHC-type" evidence="3">
    <location>
        <begin position="30"/>
        <end position="47"/>
    </location>
</feature>
<dbReference type="SUPFAM" id="SSF57756">
    <property type="entry name" value="Retrovirus zinc finger-like domains"/>
    <property type="match status" value="1"/>
</dbReference>
<evidence type="ECO:0000313" key="5">
    <source>
        <dbReference type="Proteomes" id="UP001163105"/>
    </source>
</evidence>
<evidence type="ECO:0000259" key="3">
    <source>
        <dbReference type="PROSITE" id="PS50158"/>
    </source>
</evidence>
<keyword evidence="1" id="KW-0479">Metal-binding</keyword>
<evidence type="ECO:0000256" key="1">
    <source>
        <dbReference type="PROSITE-ProRule" id="PRU00047"/>
    </source>
</evidence>
<organism evidence="4 5">
    <name type="scientific">Purpureocillium lavendulum</name>
    <dbReference type="NCBI Taxonomy" id="1247861"/>
    <lineage>
        <taxon>Eukaryota</taxon>
        <taxon>Fungi</taxon>
        <taxon>Dikarya</taxon>
        <taxon>Ascomycota</taxon>
        <taxon>Pezizomycotina</taxon>
        <taxon>Sordariomycetes</taxon>
        <taxon>Hypocreomycetidae</taxon>
        <taxon>Hypocreales</taxon>
        <taxon>Ophiocordycipitaceae</taxon>
        <taxon>Purpureocillium</taxon>
    </lineage>
</organism>
<feature type="compositionally biased region" description="Basic and acidic residues" evidence="2">
    <location>
        <begin position="48"/>
        <end position="86"/>
    </location>
</feature>
<dbReference type="Proteomes" id="UP001163105">
    <property type="component" value="Unassembled WGS sequence"/>
</dbReference>
<name>A0AB34FCH0_9HYPO</name>
<accession>A0AB34FCH0</accession>
<reference evidence="4" key="1">
    <citation type="submission" date="2023-01" db="EMBL/GenBank/DDBJ databases">
        <title>The growth and conidiation of Purpureocillium lavendulum are regulated by nitrogen source and histone H3K14 acetylation.</title>
        <authorList>
            <person name="Tang P."/>
            <person name="Han J."/>
            <person name="Zhang C."/>
            <person name="Tang P."/>
            <person name="Qi F."/>
            <person name="Zhang K."/>
            <person name="Liang L."/>
        </authorList>
    </citation>
    <scope>NUCLEOTIDE SEQUENCE</scope>
    <source>
        <strain evidence="4">YMF1.00683</strain>
    </source>
</reference>
<keyword evidence="1" id="KW-0863">Zinc-finger</keyword>
<dbReference type="PROSITE" id="PS50158">
    <property type="entry name" value="ZF_CCHC"/>
    <property type="match status" value="1"/>
</dbReference>
<dbReference type="InterPro" id="IPR036875">
    <property type="entry name" value="Znf_CCHC_sf"/>
</dbReference>
<gene>
    <name evidence="4" type="ORF">O9K51_10924</name>
</gene>
<dbReference type="GO" id="GO:0003676">
    <property type="term" value="F:nucleic acid binding"/>
    <property type="evidence" value="ECO:0007669"/>
    <property type="project" value="InterPro"/>
</dbReference>
<dbReference type="EMBL" id="JAQHRD010000020">
    <property type="protein sequence ID" value="KAJ6436557.1"/>
    <property type="molecule type" value="Genomic_DNA"/>
</dbReference>
<dbReference type="GO" id="GO:0008270">
    <property type="term" value="F:zinc ion binding"/>
    <property type="evidence" value="ECO:0007669"/>
    <property type="project" value="UniProtKB-KW"/>
</dbReference>
<evidence type="ECO:0000256" key="2">
    <source>
        <dbReference type="SAM" id="MobiDB-lite"/>
    </source>
</evidence>
<keyword evidence="5" id="KW-1185">Reference proteome</keyword>
<feature type="compositionally biased region" description="Polar residues" evidence="2">
    <location>
        <begin position="93"/>
        <end position="105"/>
    </location>
</feature>
<sequence length="105" mass="12232">MDWEPTKVGKHGSRGTQERKIGVHWAKEERRCFRCDRAGHIAAYCTRRPREQPGERSERPVGKAEHPQQRTKAAKVEPRDRERRDQDDDTDSQYETASDNGSENK</sequence>
<keyword evidence="1" id="KW-0862">Zinc</keyword>
<evidence type="ECO:0000313" key="4">
    <source>
        <dbReference type="EMBL" id="KAJ6436557.1"/>
    </source>
</evidence>
<dbReference type="AlphaFoldDB" id="A0AB34FCH0"/>
<feature type="region of interest" description="Disordered" evidence="2">
    <location>
        <begin position="1"/>
        <end position="23"/>
    </location>
</feature>
<protein>
    <submittedName>
        <fullName evidence="4">Zinc knuckle domain-containing protein</fullName>
    </submittedName>
</protein>
<comment type="caution">
    <text evidence="4">The sequence shown here is derived from an EMBL/GenBank/DDBJ whole genome shotgun (WGS) entry which is preliminary data.</text>
</comment>
<dbReference type="InterPro" id="IPR001878">
    <property type="entry name" value="Znf_CCHC"/>
</dbReference>
<feature type="region of interest" description="Disordered" evidence="2">
    <location>
        <begin position="43"/>
        <end position="105"/>
    </location>
</feature>
<proteinExistence type="predicted"/>